<feature type="chain" id="PRO_5031468927" description="Lipoprotein" evidence="2">
    <location>
        <begin position="20"/>
        <end position="265"/>
    </location>
</feature>
<dbReference type="RefSeq" id="WP_184577719.1">
    <property type="nucleotide sequence ID" value="NZ_JACHJT010000001.1"/>
</dbReference>
<feature type="signal peptide" evidence="2">
    <location>
        <begin position="1"/>
        <end position="19"/>
    </location>
</feature>
<comment type="caution">
    <text evidence="3">The sequence shown here is derived from an EMBL/GenBank/DDBJ whole genome shotgun (WGS) entry which is preliminary data.</text>
</comment>
<dbReference type="PROSITE" id="PS51257">
    <property type="entry name" value="PROKAR_LIPOPROTEIN"/>
    <property type="match status" value="1"/>
</dbReference>
<keyword evidence="4" id="KW-1185">Reference proteome</keyword>
<evidence type="ECO:0000313" key="3">
    <source>
        <dbReference type="EMBL" id="MBB4931489.1"/>
    </source>
</evidence>
<evidence type="ECO:0008006" key="5">
    <source>
        <dbReference type="Google" id="ProtNLM"/>
    </source>
</evidence>
<dbReference type="EMBL" id="JACHJT010000001">
    <property type="protein sequence ID" value="MBB4931489.1"/>
    <property type="molecule type" value="Genomic_DNA"/>
</dbReference>
<feature type="region of interest" description="Disordered" evidence="1">
    <location>
        <begin position="210"/>
        <end position="250"/>
    </location>
</feature>
<keyword evidence="2" id="KW-0732">Signal</keyword>
<feature type="compositionally biased region" description="Acidic residues" evidence="1">
    <location>
        <begin position="229"/>
        <end position="250"/>
    </location>
</feature>
<protein>
    <recommendedName>
        <fullName evidence="5">Lipoprotein</fullName>
    </recommendedName>
</protein>
<dbReference type="AlphaFoldDB" id="A0A7W7RGF3"/>
<reference evidence="3 4" key="1">
    <citation type="submission" date="2020-08" db="EMBL/GenBank/DDBJ databases">
        <title>Sequencing the genomes of 1000 actinobacteria strains.</title>
        <authorList>
            <person name="Klenk H.-P."/>
        </authorList>
    </citation>
    <scope>NUCLEOTIDE SEQUENCE [LARGE SCALE GENOMIC DNA]</scope>
    <source>
        <strain evidence="3 4">DSM 102030</strain>
    </source>
</reference>
<dbReference type="Proteomes" id="UP000523007">
    <property type="component" value="Unassembled WGS sequence"/>
</dbReference>
<evidence type="ECO:0000256" key="1">
    <source>
        <dbReference type="SAM" id="MobiDB-lite"/>
    </source>
</evidence>
<evidence type="ECO:0000313" key="4">
    <source>
        <dbReference type="Proteomes" id="UP000523007"/>
    </source>
</evidence>
<accession>A0A7W7RGF3</accession>
<name>A0A7W7RGF3_9ACTN</name>
<gene>
    <name evidence="3" type="ORF">F4561_002309</name>
</gene>
<sequence length="265" mass="29074">MPRSQFLPGVMALVLVSLAACGLSEPKVHPSGDLRRLLLTQSDYPDGYELEQIDHSELNDPWSSWMPTNEFDEVTPTECAEYLDSPVEQTADSYNLEGHSATKGDSPEDGSVFSHVLMDGGDVGEAPVRTGEVDDVVSACSDASVTVDGEEGDMRLALFELEKMPQDFLGLSVAVSVDQVDITVYTAVTTVDDVMITTTEVAFVETPRFSVPDLPSPNESPSHHSFQDFQEEREEREAEEAVPDEDDLAELQDLMVRSVEKVREG</sequence>
<evidence type="ECO:0000256" key="2">
    <source>
        <dbReference type="SAM" id="SignalP"/>
    </source>
</evidence>
<proteinExistence type="predicted"/>
<organism evidence="3 4">
    <name type="scientific">Lipingzhangella halophila</name>
    <dbReference type="NCBI Taxonomy" id="1783352"/>
    <lineage>
        <taxon>Bacteria</taxon>
        <taxon>Bacillati</taxon>
        <taxon>Actinomycetota</taxon>
        <taxon>Actinomycetes</taxon>
        <taxon>Streptosporangiales</taxon>
        <taxon>Nocardiopsidaceae</taxon>
        <taxon>Lipingzhangella</taxon>
    </lineage>
</organism>